<proteinExistence type="predicted"/>
<dbReference type="EMBL" id="CM023480">
    <property type="protein sequence ID" value="KAH7970644.1"/>
    <property type="molecule type" value="Genomic_DNA"/>
</dbReference>
<gene>
    <name evidence="1" type="ORF">HPB49_012977</name>
</gene>
<protein>
    <submittedName>
        <fullName evidence="1">Uncharacterized protein</fullName>
    </submittedName>
</protein>
<sequence length="113" mass="13105">MNCATLSTVVQVAMDLVDSDRDEKFNDLVAMLAVKLVRKDRNRIPRYHEDVLGSYFEFEFKRLFRLSRETFNCLADRYQASQFFPEARGGRARISAEKTCLIVFSYLGSQCSM</sequence>
<evidence type="ECO:0000313" key="1">
    <source>
        <dbReference type="EMBL" id="KAH7970644.1"/>
    </source>
</evidence>
<accession>A0ACB8DJ91</accession>
<dbReference type="Proteomes" id="UP000821865">
    <property type="component" value="Chromosome 11"/>
</dbReference>
<organism evidence="1 2">
    <name type="scientific">Dermacentor silvarum</name>
    <name type="common">Tick</name>
    <dbReference type="NCBI Taxonomy" id="543639"/>
    <lineage>
        <taxon>Eukaryota</taxon>
        <taxon>Metazoa</taxon>
        <taxon>Ecdysozoa</taxon>
        <taxon>Arthropoda</taxon>
        <taxon>Chelicerata</taxon>
        <taxon>Arachnida</taxon>
        <taxon>Acari</taxon>
        <taxon>Parasitiformes</taxon>
        <taxon>Ixodida</taxon>
        <taxon>Ixodoidea</taxon>
        <taxon>Ixodidae</taxon>
        <taxon>Rhipicephalinae</taxon>
        <taxon>Dermacentor</taxon>
    </lineage>
</organism>
<comment type="caution">
    <text evidence="1">The sequence shown here is derived from an EMBL/GenBank/DDBJ whole genome shotgun (WGS) entry which is preliminary data.</text>
</comment>
<evidence type="ECO:0000313" key="2">
    <source>
        <dbReference type="Proteomes" id="UP000821865"/>
    </source>
</evidence>
<keyword evidence="2" id="KW-1185">Reference proteome</keyword>
<reference evidence="1" key="1">
    <citation type="submission" date="2020-05" db="EMBL/GenBank/DDBJ databases">
        <title>Large-scale comparative analyses of tick genomes elucidate their genetic diversity and vector capacities.</title>
        <authorList>
            <person name="Jia N."/>
            <person name="Wang J."/>
            <person name="Shi W."/>
            <person name="Du L."/>
            <person name="Sun Y."/>
            <person name="Zhan W."/>
            <person name="Jiang J."/>
            <person name="Wang Q."/>
            <person name="Zhang B."/>
            <person name="Ji P."/>
            <person name="Sakyi L.B."/>
            <person name="Cui X."/>
            <person name="Yuan T."/>
            <person name="Jiang B."/>
            <person name="Yang W."/>
            <person name="Lam T.T.-Y."/>
            <person name="Chang Q."/>
            <person name="Ding S."/>
            <person name="Wang X."/>
            <person name="Zhu J."/>
            <person name="Ruan X."/>
            <person name="Zhao L."/>
            <person name="Wei J."/>
            <person name="Que T."/>
            <person name="Du C."/>
            <person name="Cheng J."/>
            <person name="Dai P."/>
            <person name="Han X."/>
            <person name="Huang E."/>
            <person name="Gao Y."/>
            <person name="Liu J."/>
            <person name="Shao H."/>
            <person name="Ye R."/>
            <person name="Li L."/>
            <person name="Wei W."/>
            <person name="Wang X."/>
            <person name="Wang C."/>
            <person name="Yang T."/>
            <person name="Huo Q."/>
            <person name="Li W."/>
            <person name="Guo W."/>
            <person name="Chen H."/>
            <person name="Zhou L."/>
            <person name="Ni X."/>
            <person name="Tian J."/>
            <person name="Zhou Y."/>
            <person name="Sheng Y."/>
            <person name="Liu T."/>
            <person name="Pan Y."/>
            <person name="Xia L."/>
            <person name="Li J."/>
            <person name="Zhao F."/>
            <person name="Cao W."/>
        </authorList>
    </citation>
    <scope>NUCLEOTIDE SEQUENCE</scope>
    <source>
        <strain evidence="1">Dsil-2018</strain>
    </source>
</reference>
<name>A0ACB8DJ91_DERSI</name>